<keyword evidence="3" id="KW-1185">Reference proteome</keyword>
<comment type="caution">
    <text evidence="1">The sequence shown here is derived from an EMBL/GenBank/DDBJ whole genome shotgun (WGS) entry which is preliminary data.</text>
</comment>
<reference evidence="1" key="2">
    <citation type="submission" date="2019-06" db="EMBL/GenBank/DDBJ databases">
        <authorList>
            <consortium name="DOE Joint Genome Institute"/>
            <person name="Ahrendt S.R."/>
            <person name="Cantor M.N."/>
            <person name="Hua S.X."/>
        </authorList>
    </citation>
    <scope>NUCLEOTIDE SEQUENCE</scope>
    <source>
        <strain evidence="1">NL-1724</strain>
    </source>
</reference>
<gene>
    <name evidence="2" type="ORF">BD626DRAFT_474444</name>
    <name evidence="1" type="ORF">BD626DRAFT_494618</name>
</gene>
<evidence type="ECO:0000313" key="1">
    <source>
        <dbReference type="EMBL" id="TRM63539.1"/>
    </source>
</evidence>
<protein>
    <submittedName>
        <fullName evidence="1">Uncharacterized protein</fullName>
    </submittedName>
</protein>
<proteinExistence type="predicted"/>
<name>A0A550CFF9_9AGAR</name>
<dbReference type="EMBL" id="VDMD01000009">
    <property type="protein sequence ID" value="TRM63539.1"/>
    <property type="molecule type" value="Genomic_DNA"/>
</dbReference>
<dbReference type="EMBL" id="VDMD01000001">
    <property type="protein sequence ID" value="TRM69536.1"/>
    <property type="molecule type" value="Genomic_DNA"/>
</dbReference>
<dbReference type="Proteomes" id="UP000320762">
    <property type="component" value="Unassembled WGS sequence"/>
</dbReference>
<accession>A0A550CFF9</accession>
<evidence type="ECO:0000313" key="2">
    <source>
        <dbReference type="EMBL" id="TRM69536.1"/>
    </source>
</evidence>
<evidence type="ECO:0000313" key="3">
    <source>
        <dbReference type="Proteomes" id="UP000320762"/>
    </source>
</evidence>
<organism evidence="1 3">
    <name type="scientific">Schizophyllum amplum</name>
    <dbReference type="NCBI Taxonomy" id="97359"/>
    <lineage>
        <taxon>Eukaryota</taxon>
        <taxon>Fungi</taxon>
        <taxon>Dikarya</taxon>
        <taxon>Basidiomycota</taxon>
        <taxon>Agaricomycotina</taxon>
        <taxon>Agaricomycetes</taxon>
        <taxon>Agaricomycetidae</taxon>
        <taxon>Agaricales</taxon>
        <taxon>Schizophyllaceae</taxon>
        <taxon>Schizophyllum</taxon>
    </lineage>
</organism>
<reference evidence="1 3" key="1">
    <citation type="journal article" date="2019" name="New Phytol.">
        <title>Comparative genomics reveals unique wood-decay strategies and fruiting body development in the Schizophyllaceae.</title>
        <authorList>
            <person name="Almasi E."/>
            <person name="Sahu N."/>
            <person name="Krizsan K."/>
            <person name="Balint B."/>
            <person name="Kovacs G.M."/>
            <person name="Kiss B."/>
            <person name="Cseklye J."/>
            <person name="Drula E."/>
            <person name="Henrissat B."/>
            <person name="Nagy I."/>
            <person name="Chovatia M."/>
            <person name="Adam C."/>
            <person name="LaButti K."/>
            <person name="Lipzen A."/>
            <person name="Riley R."/>
            <person name="Grigoriev I.V."/>
            <person name="Nagy L.G."/>
        </authorList>
    </citation>
    <scope>NUCLEOTIDE SEQUENCE [LARGE SCALE GENOMIC DNA]</scope>
    <source>
        <strain evidence="1 3">NL-1724</strain>
    </source>
</reference>
<sequence>MTEPIPQVNCDTMIFHSTCVKRRCAALPQRCAPPTPLTPQLAHKCPRDHTSC</sequence>
<dbReference type="AlphaFoldDB" id="A0A550CFF9"/>